<evidence type="ECO:0000259" key="1">
    <source>
        <dbReference type="PROSITE" id="PS50995"/>
    </source>
</evidence>
<dbReference type="PANTHER" id="PTHR33164">
    <property type="entry name" value="TRANSCRIPTIONAL REGULATOR, MARR FAMILY"/>
    <property type="match status" value="1"/>
</dbReference>
<sequence>MSASTPFVHRNLPRLLLQAREAVMAHTRPSLREHGLSDQQWRVLRVLGEHAEDPAGTETGRVAREAYLLGPSLTGVLSRMERDGLIERARCPQDARRTVVRATALGLRKVQALSQTIEAHYSWMEQQLGKAKLGQLYALLDEVIALETPETETPEELAEEEER</sequence>
<dbReference type="InterPro" id="IPR000835">
    <property type="entry name" value="HTH_MarR-typ"/>
</dbReference>
<dbReference type="PANTHER" id="PTHR33164:SF13">
    <property type="entry name" value="4-HYDROXYPHENYLACETATE CATABOLISM PROTEIN"/>
    <property type="match status" value="1"/>
</dbReference>
<dbReference type="GO" id="GO:0045892">
    <property type="term" value="P:negative regulation of DNA-templated transcription"/>
    <property type="evidence" value="ECO:0007669"/>
    <property type="project" value="InterPro"/>
</dbReference>
<dbReference type="NCBIfam" id="TIGR02337">
    <property type="entry name" value="HpaR"/>
    <property type="match status" value="1"/>
</dbReference>
<dbReference type="SMART" id="SM00347">
    <property type="entry name" value="HTH_MARR"/>
    <property type="match status" value="1"/>
</dbReference>
<dbReference type="GO" id="GO:0006950">
    <property type="term" value="P:response to stress"/>
    <property type="evidence" value="ECO:0007669"/>
    <property type="project" value="TreeGrafter"/>
</dbReference>
<dbReference type="Pfam" id="PF12802">
    <property type="entry name" value="MarR_2"/>
    <property type="match status" value="1"/>
</dbReference>
<protein>
    <submittedName>
        <fullName evidence="2">Homoprotocatechuate degradation operon regulator HpaR</fullName>
    </submittedName>
</protein>
<gene>
    <name evidence="2" type="primary">hpaR</name>
    <name evidence="2" type="ORF">IC609_05070</name>
</gene>
<dbReference type="GO" id="GO:0003677">
    <property type="term" value="F:DNA binding"/>
    <property type="evidence" value="ECO:0007669"/>
    <property type="project" value="InterPro"/>
</dbReference>
<dbReference type="AlphaFoldDB" id="A0A927FEI9"/>
<comment type="caution">
    <text evidence="2">The sequence shown here is derived from an EMBL/GenBank/DDBJ whole genome shotgun (WGS) entry which is preliminary data.</text>
</comment>
<dbReference type="GO" id="GO:0003700">
    <property type="term" value="F:DNA-binding transcription factor activity"/>
    <property type="evidence" value="ECO:0007669"/>
    <property type="project" value="InterPro"/>
</dbReference>
<name>A0A927FEI9_9BURK</name>
<reference evidence="2" key="1">
    <citation type="submission" date="2020-09" db="EMBL/GenBank/DDBJ databases">
        <title>Genome seq and assembly of Limnohabitants sp.</title>
        <authorList>
            <person name="Chhetri G."/>
        </authorList>
    </citation>
    <scope>NUCLEOTIDE SEQUENCE</scope>
    <source>
        <strain evidence="2">JUR4</strain>
    </source>
</reference>
<feature type="domain" description="HTH marR-type" evidence="1">
    <location>
        <begin position="9"/>
        <end position="145"/>
    </location>
</feature>
<dbReference type="InterPro" id="IPR036388">
    <property type="entry name" value="WH-like_DNA-bd_sf"/>
</dbReference>
<organism evidence="2 3">
    <name type="scientific">Limnohabitans radicicola</name>
    <dbReference type="NCBI Taxonomy" id="2771427"/>
    <lineage>
        <taxon>Bacteria</taxon>
        <taxon>Pseudomonadati</taxon>
        <taxon>Pseudomonadota</taxon>
        <taxon>Betaproteobacteria</taxon>
        <taxon>Burkholderiales</taxon>
        <taxon>Comamonadaceae</taxon>
        <taxon>Limnohabitans</taxon>
    </lineage>
</organism>
<dbReference type="SUPFAM" id="SSF46785">
    <property type="entry name" value="Winged helix' DNA-binding domain"/>
    <property type="match status" value="1"/>
</dbReference>
<dbReference type="Gene3D" id="1.10.10.10">
    <property type="entry name" value="Winged helix-like DNA-binding domain superfamily/Winged helix DNA-binding domain"/>
    <property type="match status" value="1"/>
</dbReference>
<dbReference type="InterPro" id="IPR036390">
    <property type="entry name" value="WH_DNA-bd_sf"/>
</dbReference>
<accession>A0A927FEI9</accession>
<evidence type="ECO:0000313" key="3">
    <source>
        <dbReference type="Proteomes" id="UP000647424"/>
    </source>
</evidence>
<dbReference type="RefSeq" id="WP_191818340.1">
    <property type="nucleotide sequence ID" value="NZ_JACYFT010000001.1"/>
</dbReference>
<dbReference type="Proteomes" id="UP000647424">
    <property type="component" value="Unassembled WGS sequence"/>
</dbReference>
<evidence type="ECO:0000313" key="2">
    <source>
        <dbReference type="EMBL" id="MBD8049904.1"/>
    </source>
</evidence>
<dbReference type="EMBL" id="JACYFT010000001">
    <property type="protein sequence ID" value="MBD8049904.1"/>
    <property type="molecule type" value="Genomic_DNA"/>
</dbReference>
<dbReference type="InterPro" id="IPR039422">
    <property type="entry name" value="MarR/SlyA-like"/>
</dbReference>
<proteinExistence type="predicted"/>
<dbReference type="InterPro" id="IPR012712">
    <property type="entry name" value="HpaR/FarR"/>
</dbReference>
<dbReference type="PROSITE" id="PS50995">
    <property type="entry name" value="HTH_MARR_2"/>
    <property type="match status" value="1"/>
</dbReference>
<keyword evidence="3" id="KW-1185">Reference proteome</keyword>